<dbReference type="RefSeq" id="XP_024405162.1">
    <property type="nucleotide sequence ID" value="XM_024550074.1"/>
</dbReference>
<dbReference type="InterPro" id="IPR018306">
    <property type="entry name" value="Phage_T5_Orf172_DNA-bd"/>
</dbReference>
<organism evidence="3 4">
    <name type="scientific">Trichoderma gamsii</name>
    <dbReference type="NCBI Taxonomy" id="398673"/>
    <lineage>
        <taxon>Eukaryota</taxon>
        <taxon>Fungi</taxon>
        <taxon>Dikarya</taxon>
        <taxon>Ascomycota</taxon>
        <taxon>Pezizomycotina</taxon>
        <taxon>Sordariomycetes</taxon>
        <taxon>Hypocreomycetidae</taxon>
        <taxon>Hypocreales</taxon>
        <taxon>Hypocreaceae</taxon>
        <taxon>Trichoderma</taxon>
    </lineage>
</organism>
<gene>
    <name evidence="3" type="ORF">TGAM01_v207354</name>
</gene>
<protein>
    <recommendedName>
        <fullName evidence="2">Bacteriophage T5 Orf172 DNA-binding domain-containing protein</fullName>
    </recommendedName>
</protein>
<comment type="caution">
    <text evidence="3">The sequence shown here is derived from an EMBL/GenBank/DDBJ whole genome shotgun (WGS) entry which is preliminary data.</text>
</comment>
<dbReference type="AlphaFoldDB" id="A0A2P4ZHF4"/>
<dbReference type="PANTHER" id="PTHR28094">
    <property type="entry name" value="MEIOTICALLY UP-REGULATED GENE 113 PROTEIN"/>
    <property type="match status" value="1"/>
</dbReference>
<accession>A0A2P4ZHF4</accession>
<dbReference type="InterPro" id="IPR053006">
    <property type="entry name" value="Meiosis_regulatory"/>
</dbReference>
<evidence type="ECO:0000256" key="1">
    <source>
        <dbReference type="SAM" id="MobiDB-lite"/>
    </source>
</evidence>
<reference evidence="3 4" key="1">
    <citation type="journal article" date="2016" name="Genome Announc.">
        <title>Draft Whole-Genome Sequence of Trichoderma gamsii T6085, a Promising Biocontrol Agent of Fusarium Head Blight on Wheat.</title>
        <authorList>
            <person name="Baroncelli R."/>
            <person name="Zapparata A."/>
            <person name="Piaggeschi G."/>
            <person name="Sarrocco S."/>
            <person name="Vannacci G."/>
        </authorList>
    </citation>
    <scope>NUCLEOTIDE SEQUENCE [LARGE SCALE GENOMIC DNA]</scope>
    <source>
        <strain evidence="3 4">T6085</strain>
    </source>
</reference>
<feature type="compositionally biased region" description="Acidic residues" evidence="1">
    <location>
        <begin position="412"/>
        <end position="486"/>
    </location>
</feature>
<dbReference type="Proteomes" id="UP000054821">
    <property type="component" value="Unassembled WGS sequence"/>
</dbReference>
<dbReference type="Pfam" id="PF10544">
    <property type="entry name" value="T5orf172"/>
    <property type="match status" value="1"/>
</dbReference>
<feature type="domain" description="Bacteriophage T5 Orf172 DNA-binding" evidence="2">
    <location>
        <begin position="239"/>
        <end position="328"/>
    </location>
</feature>
<sequence>MTTINGPILKEIAKIQSGIGLPPSTDGSGYGQCRAYTKNSEQCKRTLGKERKLLVANLLSEFRHVTDYGDIDNFYDKMAKFLDLTHCHSHGDGALEAFSKWKTERIASASSSSSTLATNAIFSSDSMEASSETSSVASPAPSSPVPGTLRRSPSVSDLHIEEAMRNLVLSSSSQNVATQRNNNELYRARILRRKLKSLGNVGLPSEGARQDPLEIYKTIKNPPPPGRMSDGIIYVYKHTSISGIFKIGYTNKSGLFRQRQSGNCYGIDTEIIYQTDKPFAGAYQAERIIHAVLDHKKLQVYNCSNCGRGHKEWFLTSRKEALEIVKCAESWLQMPAYTIHQGKVKLTPQAEVIYTSMFGFSLSGLSQHIHNNNAPEQISAIRRAESALQTMDSDTFNELTRPRSLQSTHLDSDEDYSDDEEPQEPDSGEDYSEVDSEELDTDEEDIEDDESEEFDNDEEDVEDEESQELGSDEESSGSEEPQDPYVEENHNQARGSQVRTRSQQTEVTPDVNIKVVEMLKAIRQGGAVEFRVIFPSQDL</sequence>
<dbReference type="PANTHER" id="PTHR28094:SF1">
    <property type="entry name" value="MEIOTICALLY UP-REGULATED GENE 113 PROTEIN"/>
    <property type="match status" value="1"/>
</dbReference>
<name>A0A2P4ZHF4_9HYPO</name>
<evidence type="ECO:0000259" key="2">
    <source>
        <dbReference type="SMART" id="SM00974"/>
    </source>
</evidence>
<proteinExistence type="predicted"/>
<feature type="region of interest" description="Disordered" evidence="1">
    <location>
        <begin position="132"/>
        <end position="153"/>
    </location>
</feature>
<keyword evidence="4" id="KW-1185">Reference proteome</keyword>
<dbReference type="GeneID" id="29987653"/>
<feature type="compositionally biased region" description="Polar residues" evidence="1">
    <location>
        <begin position="393"/>
        <end position="409"/>
    </location>
</feature>
<feature type="compositionally biased region" description="Polar residues" evidence="1">
    <location>
        <begin position="492"/>
        <end position="507"/>
    </location>
</feature>
<evidence type="ECO:0000313" key="4">
    <source>
        <dbReference type="Proteomes" id="UP000054821"/>
    </source>
</evidence>
<evidence type="ECO:0000313" key="3">
    <source>
        <dbReference type="EMBL" id="PON23707.1"/>
    </source>
</evidence>
<dbReference type="EMBL" id="JPDN02000027">
    <property type="protein sequence ID" value="PON23707.1"/>
    <property type="molecule type" value="Genomic_DNA"/>
</dbReference>
<feature type="region of interest" description="Disordered" evidence="1">
    <location>
        <begin position="393"/>
        <end position="512"/>
    </location>
</feature>
<dbReference type="SMART" id="SM00974">
    <property type="entry name" value="T5orf172"/>
    <property type="match status" value="1"/>
</dbReference>